<dbReference type="Pfam" id="PF05050">
    <property type="entry name" value="Methyltransf_21"/>
    <property type="match status" value="1"/>
</dbReference>
<evidence type="ECO:0000313" key="3">
    <source>
        <dbReference type="Proteomes" id="UP000571817"/>
    </source>
</evidence>
<dbReference type="PANTHER" id="PTHR36973:SF4">
    <property type="entry name" value="NODULATION PROTEIN"/>
    <property type="match status" value="1"/>
</dbReference>
<comment type="caution">
    <text evidence="2">The sequence shown here is derived from an EMBL/GenBank/DDBJ whole genome shotgun (WGS) entry which is preliminary data.</text>
</comment>
<proteinExistence type="predicted"/>
<feature type="domain" description="Methyltransferase FkbM" evidence="1">
    <location>
        <begin position="25"/>
        <end position="192"/>
    </location>
</feature>
<evidence type="ECO:0000313" key="2">
    <source>
        <dbReference type="EMBL" id="NYJ73597.1"/>
    </source>
</evidence>
<dbReference type="EMBL" id="JACCFW010000001">
    <property type="protein sequence ID" value="NYJ73597.1"/>
    <property type="molecule type" value="Genomic_DNA"/>
</dbReference>
<dbReference type="NCBIfam" id="TIGR01444">
    <property type="entry name" value="fkbM_fam"/>
    <property type="match status" value="1"/>
</dbReference>
<dbReference type="RefSeq" id="WP_343048392.1">
    <property type="nucleotide sequence ID" value="NZ_JACCFW010000001.1"/>
</dbReference>
<dbReference type="InterPro" id="IPR029063">
    <property type="entry name" value="SAM-dependent_MTases_sf"/>
</dbReference>
<keyword evidence="2" id="KW-0489">Methyltransferase</keyword>
<gene>
    <name evidence="2" type="ORF">HNR15_000560</name>
</gene>
<dbReference type="PANTHER" id="PTHR36973">
    <property type="entry name" value="SLL1456 PROTEIN-RELATED"/>
    <property type="match status" value="1"/>
</dbReference>
<dbReference type="GO" id="GO:0008171">
    <property type="term" value="F:O-methyltransferase activity"/>
    <property type="evidence" value="ECO:0007669"/>
    <property type="project" value="TreeGrafter"/>
</dbReference>
<accession>A0A853DAH7</accession>
<dbReference type="InterPro" id="IPR053188">
    <property type="entry name" value="FkbM_Methyltransferase"/>
</dbReference>
<evidence type="ECO:0000259" key="1">
    <source>
        <dbReference type="Pfam" id="PF05050"/>
    </source>
</evidence>
<name>A0A853DAH7_9MICO</name>
<organism evidence="2 3">
    <name type="scientific">Allobranchiibius huperziae</name>
    <dbReference type="NCBI Taxonomy" id="1874116"/>
    <lineage>
        <taxon>Bacteria</taxon>
        <taxon>Bacillati</taxon>
        <taxon>Actinomycetota</taxon>
        <taxon>Actinomycetes</taxon>
        <taxon>Micrococcales</taxon>
        <taxon>Dermacoccaceae</taxon>
        <taxon>Allobranchiibius</taxon>
    </lineage>
</organism>
<keyword evidence="3" id="KW-1185">Reference proteome</keyword>
<dbReference type="SUPFAM" id="SSF53335">
    <property type="entry name" value="S-adenosyl-L-methionine-dependent methyltransferases"/>
    <property type="match status" value="1"/>
</dbReference>
<sequence length="294" mass="32632">MPSTPPAPGAASHVLSGRRPVEIVDIGANPIDGEPPYAPLLEQGVARVTGFEPQESAYAELTTREDGAHRYLPYAVGDGAEHTLRLCVESGFASMLEPDRAQLGLLTDFPRMASVTDRIPMATRRLDDITEIEQLDYLKIDIQGGELDVFRHGRRLLARAVAVQTEVGFTRLYEDQPTFADLDLELRAHGFVPHLFVNTKTWPLAPLQWADPLQEQARHLVEADVLYVRDLARLDVLSEDQLHHLGLICDLAYASYGVTLLCIAELVRRGVLDPDSARIFRDQVAVRAQPTPSR</sequence>
<protein>
    <submittedName>
        <fullName evidence="2">FkbM family methyltransferase</fullName>
    </submittedName>
</protein>
<keyword evidence="2" id="KW-0808">Transferase</keyword>
<dbReference type="AlphaFoldDB" id="A0A853DAH7"/>
<dbReference type="InterPro" id="IPR006342">
    <property type="entry name" value="FkbM_mtfrase"/>
</dbReference>
<dbReference type="Proteomes" id="UP000571817">
    <property type="component" value="Unassembled WGS sequence"/>
</dbReference>
<dbReference type="Gene3D" id="3.40.50.150">
    <property type="entry name" value="Vaccinia Virus protein VP39"/>
    <property type="match status" value="1"/>
</dbReference>
<dbReference type="GO" id="GO:0032259">
    <property type="term" value="P:methylation"/>
    <property type="evidence" value="ECO:0007669"/>
    <property type="project" value="UniProtKB-KW"/>
</dbReference>
<reference evidence="2 3" key="1">
    <citation type="submission" date="2020-07" db="EMBL/GenBank/DDBJ databases">
        <title>Sequencing the genomes of 1000 actinobacteria strains.</title>
        <authorList>
            <person name="Klenk H.-P."/>
        </authorList>
    </citation>
    <scope>NUCLEOTIDE SEQUENCE [LARGE SCALE GENOMIC DNA]</scope>
    <source>
        <strain evidence="2 3">DSM 29531</strain>
    </source>
</reference>